<dbReference type="SMART" id="SM00054">
    <property type="entry name" value="EFh"/>
    <property type="match status" value="4"/>
</dbReference>
<feature type="domain" description="EF-hand" evidence="4">
    <location>
        <begin position="130"/>
        <end position="165"/>
    </location>
</feature>
<dbReference type="RefSeq" id="XP_030536761.2">
    <property type="nucleotide sequence ID" value="XM_030680901.2"/>
</dbReference>
<dbReference type="KEGG" id="rarg:115745378"/>
<keyword evidence="3" id="KW-0106">Calcium</keyword>
<gene>
    <name evidence="6" type="primary">LOC115745378</name>
</gene>
<dbReference type="PROSITE" id="PS50222">
    <property type="entry name" value="EF_HAND_2"/>
    <property type="match status" value="4"/>
</dbReference>
<accession>A0A8B8PPP9</accession>
<evidence type="ECO:0000259" key="4">
    <source>
        <dbReference type="PROSITE" id="PS50222"/>
    </source>
</evidence>
<evidence type="ECO:0000313" key="6">
    <source>
        <dbReference type="RefSeq" id="XP_030536761.2"/>
    </source>
</evidence>
<feature type="domain" description="EF-hand" evidence="4">
    <location>
        <begin position="18"/>
        <end position="53"/>
    </location>
</feature>
<dbReference type="InterPro" id="IPR011992">
    <property type="entry name" value="EF-hand-dom_pair"/>
</dbReference>
<dbReference type="Gene3D" id="1.10.238.10">
    <property type="entry name" value="EF-hand"/>
    <property type="match status" value="2"/>
</dbReference>
<dbReference type="SUPFAM" id="SSF47473">
    <property type="entry name" value="EF-hand"/>
    <property type="match status" value="1"/>
</dbReference>
<organism evidence="5 6">
    <name type="scientific">Rhodamnia argentea</name>
    <dbReference type="NCBI Taxonomy" id="178133"/>
    <lineage>
        <taxon>Eukaryota</taxon>
        <taxon>Viridiplantae</taxon>
        <taxon>Streptophyta</taxon>
        <taxon>Embryophyta</taxon>
        <taxon>Tracheophyta</taxon>
        <taxon>Spermatophyta</taxon>
        <taxon>Magnoliopsida</taxon>
        <taxon>eudicotyledons</taxon>
        <taxon>Gunneridae</taxon>
        <taxon>Pentapetalae</taxon>
        <taxon>rosids</taxon>
        <taxon>malvids</taxon>
        <taxon>Myrtales</taxon>
        <taxon>Myrtaceae</taxon>
        <taxon>Myrtoideae</taxon>
        <taxon>Myrteae</taxon>
        <taxon>Australasian group</taxon>
        <taxon>Rhodamnia</taxon>
    </lineage>
</organism>
<proteinExistence type="predicted"/>
<dbReference type="CDD" id="cd00051">
    <property type="entry name" value="EFh"/>
    <property type="match status" value="1"/>
</dbReference>
<keyword evidence="5" id="KW-1185">Reference proteome</keyword>
<dbReference type="Pfam" id="PF13499">
    <property type="entry name" value="EF-hand_7"/>
    <property type="match status" value="1"/>
</dbReference>
<dbReference type="InterPro" id="IPR002048">
    <property type="entry name" value="EF_hand_dom"/>
</dbReference>
<dbReference type="InterPro" id="IPR018247">
    <property type="entry name" value="EF_Hand_1_Ca_BS"/>
</dbReference>
<reference evidence="6" key="1">
    <citation type="submission" date="2025-08" db="UniProtKB">
        <authorList>
            <consortium name="RefSeq"/>
        </authorList>
    </citation>
    <scope>IDENTIFICATION</scope>
    <source>
        <tissue evidence="6">Leaf</tissue>
    </source>
</reference>
<evidence type="ECO:0000313" key="5">
    <source>
        <dbReference type="Proteomes" id="UP000827889"/>
    </source>
</evidence>
<dbReference type="GeneID" id="115745378"/>
<evidence type="ECO:0000256" key="2">
    <source>
        <dbReference type="ARBA" id="ARBA00022737"/>
    </source>
</evidence>
<dbReference type="Proteomes" id="UP000827889">
    <property type="component" value="Chromosome 8"/>
</dbReference>
<dbReference type="Pfam" id="PF13833">
    <property type="entry name" value="EF-hand_8"/>
    <property type="match status" value="1"/>
</dbReference>
<sequence length="169" mass="18725">MAKSEGSSSIPKPRCSLGTMDEVRLIFNKYDVNGDGKISYDELRQVLSALGQTAATPKEARCMLSEIDRDGDGFIDPDEFAEFFARGPSAGSEDEQREIKEVFDIYDLDKNGRISAKELHTVMAKLGEKCSLSDCRRMVGSVDRDGDGEVDFEEFKAMMTRSSPSDSNK</sequence>
<evidence type="ECO:0000256" key="3">
    <source>
        <dbReference type="ARBA" id="ARBA00022837"/>
    </source>
</evidence>
<keyword evidence="1" id="KW-0479">Metal-binding</keyword>
<feature type="domain" description="EF-hand" evidence="4">
    <location>
        <begin position="94"/>
        <end position="129"/>
    </location>
</feature>
<dbReference type="AlphaFoldDB" id="A0A8B8PPP9"/>
<dbReference type="PROSITE" id="PS00018">
    <property type="entry name" value="EF_HAND_1"/>
    <property type="match status" value="4"/>
</dbReference>
<keyword evidence="2" id="KW-0677">Repeat</keyword>
<dbReference type="GO" id="GO:0005509">
    <property type="term" value="F:calcium ion binding"/>
    <property type="evidence" value="ECO:0007669"/>
    <property type="project" value="InterPro"/>
</dbReference>
<evidence type="ECO:0000256" key="1">
    <source>
        <dbReference type="ARBA" id="ARBA00022723"/>
    </source>
</evidence>
<name>A0A8B8PPP9_9MYRT</name>
<protein>
    <submittedName>
        <fullName evidence="6">Probable calcium-binding protein CML23</fullName>
    </submittedName>
</protein>
<dbReference type="PANTHER" id="PTHR10891">
    <property type="entry name" value="EF-HAND CALCIUM-BINDING DOMAIN CONTAINING PROTEIN"/>
    <property type="match status" value="1"/>
</dbReference>
<feature type="domain" description="EF-hand" evidence="4">
    <location>
        <begin position="55"/>
        <end position="90"/>
    </location>
</feature>
<dbReference type="InterPro" id="IPR039647">
    <property type="entry name" value="EF_hand_pair_protein_CML-like"/>
</dbReference>